<keyword evidence="2" id="KW-1133">Transmembrane helix</keyword>
<keyword evidence="2" id="KW-0812">Transmembrane</keyword>
<feature type="compositionally biased region" description="Polar residues" evidence="1">
    <location>
        <begin position="1"/>
        <end position="12"/>
    </location>
</feature>
<reference evidence="3" key="1">
    <citation type="journal article" date="2014" name="Int. J. Syst. Evol. Microbiol.">
        <title>Complete genome sequence of Corynebacterium casei LMG S-19264T (=DSM 44701T), isolated from a smear-ripened cheese.</title>
        <authorList>
            <consortium name="US DOE Joint Genome Institute (JGI-PGF)"/>
            <person name="Walter F."/>
            <person name="Albersmeier A."/>
            <person name="Kalinowski J."/>
            <person name="Ruckert C."/>
        </authorList>
    </citation>
    <scope>NUCLEOTIDE SEQUENCE</scope>
    <source>
        <strain evidence="3">KCTC 12988</strain>
    </source>
</reference>
<evidence type="ECO:0000313" key="3">
    <source>
        <dbReference type="EMBL" id="GHC52733.1"/>
    </source>
</evidence>
<keyword evidence="2" id="KW-0472">Membrane</keyword>
<evidence type="ECO:0000313" key="4">
    <source>
        <dbReference type="Proteomes" id="UP000644507"/>
    </source>
</evidence>
<keyword evidence="4" id="KW-1185">Reference proteome</keyword>
<evidence type="ECO:0000256" key="2">
    <source>
        <dbReference type="SAM" id="Phobius"/>
    </source>
</evidence>
<dbReference type="Proteomes" id="UP000644507">
    <property type="component" value="Unassembled WGS sequence"/>
</dbReference>
<organism evidence="3 4">
    <name type="scientific">Roseibacillus persicicus</name>
    <dbReference type="NCBI Taxonomy" id="454148"/>
    <lineage>
        <taxon>Bacteria</taxon>
        <taxon>Pseudomonadati</taxon>
        <taxon>Verrucomicrobiota</taxon>
        <taxon>Verrucomicrobiia</taxon>
        <taxon>Verrucomicrobiales</taxon>
        <taxon>Verrucomicrobiaceae</taxon>
        <taxon>Roseibacillus</taxon>
    </lineage>
</organism>
<accession>A0A918TL60</accession>
<dbReference type="EMBL" id="BMXI01000007">
    <property type="protein sequence ID" value="GHC52733.1"/>
    <property type="molecule type" value="Genomic_DNA"/>
</dbReference>
<protein>
    <submittedName>
        <fullName evidence="3">Uncharacterized protein</fullName>
    </submittedName>
</protein>
<evidence type="ECO:0000256" key="1">
    <source>
        <dbReference type="SAM" id="MobiDB-lite"/>
    </source>
</evidence>
<feature type="compositionally biased region" description="Basic and acidic residues" evidence="1">
    <location>
        <begin position="16"/>
        <end position="39"/>
    </location>
</feature>
<sequence length="484" mass="54384">MNKNSTEKNTYSVDEMMEKLREGDREKREEGELVTREDGTQVLRVKKRKRRSKQKKEEEAKRRKRNLVLRTFALIAIPLLLGLGIVLQLVRFHSPGFSKGVVAAVWEKTGANAKINRLSPLGTKVTAQSLTLAWPDDSPLEQVKATTVSGDLSLTSFVTGRLGGEELGSEKGYLLTSGRKDRKVSQPKGEAANLVGFKRYTSDNFSFYFGKVNSPFRLENSRVRFIPTAYSRQLHLTGGSLISGSWGEVPLKRGTIEFLENTMRVVSLRFEEEQRHLIFSGDLDLADSFHSLSVEVVEGNVGNVGGYGYERFFESDLAGSTGTLTFRPWNIESHEVTISAKPEYLTLKNLPFLSVLEELYGDARFQNFEFELENSFDIVRSSKGSEIKNLDLLELGILAVKGNLRVEGRELKGNLKVGLNAHKKLSLRNAQRDELFSKGKLESGFFWFDVELSGSVEVPRDNFSSYLQAGPNASDEDLFEQLTR</sequence>
<gene>
    <name evidence="3" type="ORF">GCM10007100_18890</name>
</gene>
<feature type="transmembrane region" description="Helical" evidence="2">
    <location>
        <begin position="67"/>
        <end position="90"/>
    </location>
</feature>
<dbReference type="RefSeq" id="WP_189569694.1">
    <property type="nucleotide sequence ID" value="NZ_BMXI01000007.1"/>
</dbReference>
<name>A0A918TL60_9BACT</name>
<proteinExistence type="predicted"/>
<feature type="compositionally biased region" description="Basic residues" evidence="1">
    <location>
        <begin position="44"/>
        <end position="54"/>
    </location>
</feature>
<comment type="caution">
    <text evidence="3">The sequence shown here is derived from an EMBL/GenBank/DDBJ whole genome shotgun (WGS) entry which is preliminary data.</text>
</comment>
<reference evidence="3" key="2">
    <citation type="submission" date="2020-09" db="EMBL/GenBank/DDBJ databases">
        <authorList>
            <person name="Sun Q."/>
            <person name="Kim S."/>
        </authorList>
    </citation>
    <scope>NUCLEOTIDE SEQUENCE</scope>
    <source>
        <strain evidence="3">KCTC 12988</strain>
    </source>
</reference>
<dbReference type="AlphaFoldDB" id="A0A918TL60"/>
<feature type="region of interest" description="Disordered" evidence="1">
    <location>
        <begin position="1"/>
        <end position="61"/>
    </location>
</feature>